<protein>
    <submittedName>
        <fullName evidence="1">Uncharacterized protein</fullName>
    </submittedName>
</protein>
<dbReference type="KEGG" id="pnl:PNK_0654"/>
<evidence type="ECO:0000313" key="2">
    <source>
        <dbReference type="Proteomes" id="UP000069902"/>
    </source>
</evidence>
<reference evidence="2" key="1">
    <citation type="submission" date="2015-09" db="EMBL/GenBank/DDBJ databases">
        <authorList>
            <person name="Bertelli C."/>
        </authorList>
    </citation>
    <scope>NUCLEOTIDE SEQUENCE [LARGE SCALE GENOMIC DNA]</scope>
    <source>
        <strain evidence="2">KNic</strain>
    </source>
</reference>
<accession>A0A0U5J878</accession>
<dbReference type="AlphaFoldDB" id="A0A0U5J878"/>
<organism evidence="1 2">
    <name type="scientific">Candidatus Protochlamydia naegleriophila</name>
    <dbReference type="NCBI Taxonomy" id="389348"/>
    <lineage>
        <taxon>Bacteria</taxon>
        <taxon>Pseudomonadati</taxon>
        <taxon>Chlamydiota</taxon>
        <taxon>Chlamydiia</taxon>
        <taxon>Parachlamydiales</taxon>
        <taxon>Parachlamydiaceae</taxon>
        <taxon>Candidatus Protochlamydia</taxon>
    </lineage>
</organism>
<gene>
    <name evidence="1" type="ORF">PNK_0654</name>
</gene>
<dbReference type="InParanoid" id="A0A0U5J878"/>
<proteinExistence type="predicted"/>
<dbReference type="RefSeq" id="WP_059060270.1">
    <property type="nucleotide sequence ID" value="NZ_LN879502.1"/>
</dbReference>
<keyword evidence="2" id="KW-1185">Reference proteome</keyword>
<dbReference type="EMBL" id="LN879502">
    <property type="protein sequence ID" value="CUI16281.1"/>
    <property type="molecule type" value="Genomic_DNA"/>
</dbReference>
<name>A0A0U5J878_9BACT</name>
<evidence type="ECO:0000313" key="1">
    <source>
        <dbReference type="EMBL" id="CUI16281.1"/>
    </source>
</evidence>
<dbReference type="PATRIC" id="fig|389348.3.peg.716"/>
<sequence length="582" mass="65780">MNVSETYTSCNQAILRRYAEKIAQDFDVQPKEEPSYLWNLVGAYLPSWETAGKGLGEHLVQTHGQSWSNNTIDFVVRKCFQQEVKQVSRWSLEGMKQLVTGATQVTLAETLKITFTPKALPYMTCFAGVTGQIALPLVVNLVGLAYQKVMGDPQQVKKLANLSLDALFTVDPETNRLRDAFGRLLTKEDMQDIFVGTAEYDLVGKLIQLCQEIDKKSEETIESEAKALIKKLVKTYRVKRSDGMVIFPDGSLRTMQDKEIIKAGVEILKRVNPRKRSEEIQNLVKLLSSHSILPLDYLTPNDIDQCMLGTSQSTLPAKRMPAVFDGKDEWKNFIVRAADGCYYMSQDCMDKKRGDVISNKEMKVIFRELDKIECQKSIQQNEELAALMGQPNNRSILIDRLNQMDAKQIGEFLKSYLIERQCDGQAVYIDGTFLEKEEKQKLLQNLALIPSRNNLVARRQKLELLVNQIAEHAKSDELTGGFMICCQDGLFITKDGTSIPGNEVEFILEQLKLAQEERMGTLSLNGTTVDATAEFEILDFEEHLSESDATDFICESQDIEMVEIVKIEDEKNEPLPVLAEIV</sequence>
<dbReference type="Proteomes" id="UP000069902">
    <property type="component" value="Chromosome cPNK"/>
</dbReference>